<sequence length="275" mass="32224">MSISKYVYSFFCIGMVGKLYDDMTELYLVENKRIIETIKIIWTLLLFYFIAYYADNKYDILFMLFLWTFLPLVDWDAFTEDPYFFSLVLSISTIGILTLISKNYLSNLKFIYLIPCFILCCICSPITEILCFDFNGPIHHILKTLHILPETSIFKNISVPDGDLEVSFTKLITRIISFVFLCTMILIMYYIQITTDDLELSQSLSSPILLASCNSGYFLLSIINQYYSIYINPEIMKTHHKSKKTKDTYDEKVEEKVQEKVQEKVEKKVEEKAFT</sequence>
<feature type="transmembrane region" description="Helical" evidence="1">
    <location>
        <begin position="60"/>
        <end position="77"/>
    </location>
</feature>
<keyword evidence="1" id="KW-0812">Transmembrane</keyword>
<keyword evidence="1" id="KW-0472">Membrane</keyword>
<feature type="transmembrane region" description="Helical" evidence="1">
    <location>
        <begin position="110"/>
        <end position="132"/>
    </location>
</feature>
<name>A0A6C0BFZ1_9ZZZZ</name>
<protein>
    <submittedName>
        <fullName evidence="2">Uncharacterized protein</fullName>
    </submittedName>
</protein>
<organism evidence="2">
    <name type="scientific">viral metagenome</name>
    <dbReference type="NCBI Taxonomy" id="1070528"/>
    <lineage>
        <taxon>unclassified sequences</taxon>
        <taxon>metagenomes</taxon>
        <taxon>organismal metagenomes</taxon>
    </lineage>
</organism>
<feature type="transmembrane region" description="Helical" evidence="1">
    <location>
        <begin position="84"/>
        <end position="104"/>
    </location>
</feature>
<feature type="transmembrane region" description="Helical" evidence="1">
    <location>
        <begin position="34"/>
        <end position="54"/>
    </location>
</feature>
<reference evidence="2" key="1">
    <citation type="journal article" date="2020" name="Nature">
        <title>Giant virus diversity and host interactions through global metagenomics.</title>
        <authorList>
            <person name="Schulz F."/>
            <person name="Roux S."/>
            <person name="Paez-Espino D."/>
            <person name="Jungbluth S."/>
            <person name="Walsh D.A."/>
            <person name="Denef V.J."/>
            <person name="McMahon K.D."/>
            <person name="Konstantinidis K.T."/>
            <person name="Eloe-Fadrosh E.A."/>
            <person name="Kyrpides N.C."/>
            <person name="Woyke T."/>
        </authorList>
    </citation>
    <scope>NUCLEOTIDE SEQUENCE</scope>
    <source>
        <strain evidence="2">GVMAG-M-3300013004-44</strain>
    </source>
</reference>
<keyword evidence="1" id="KW-1133">Transmembrane helix</keyword>
<proteinExistence type="predicted"/>
<evidence type="ECO:0000256" key="1">
    <source>
        <dbReference type="SAM" id="Phobius"/>
    </source>
</evidence>
<dbReference type="EMBL" id="MN739157">
    <property type="protein sequence ID" value="QHS91237.1"/>
    <property type="molecule type" value="Genomic_DNA"/>
</dbReference>
<evidence type="ECO:0000313" key="2">
    <source>
        <dbReference type="EMBL" id="QHS91237.1"/>
    </source>
</evidence>
<accession>A0A6C0BFZ1</accession>
<dbReference type="AlphaFoldDB" id="A0A6C0BFZ1"/>
<feature type="transmembrane region" description="Helical" evidence="1">
    <location>
        <begin position="171"/>
        <end position="192"/>
    </location>
</feature>